<name>A0A699GN12_TANCI</name>
<feature type="region of interest" description="Disordered" evidence="3">
    <location>
        <begin position="295"/>
        <end position="329"/>
    </location>
</feature>
<dbReference type="Pfam" id="PF07727">
    <property type="entry name" value="RVT_2"/>
    <property type="match status" value="1"/>
</dbReference>
<dbReference type="AlphaFoldDB" id="A0A699GN12"/>
<keyword evidence="1" id="KW-0479">Metal-binding</keyword>
<evidence type="ECO:0000256" key="3">
    <source>
        <dbReference type="SAM" id="MobiDB-lite"/>
    </source>
</evidence>
<gene>
    <name evidence="5" type="ORF">Tci_122082</name>
</gene>
<organism evidence="5">
    <name type="scientific">Tanacetum cinerariifolium</name>
    <name type="common">Dalmatian daisy</name>
    <name type="synonym">Chrysanthemum cinerariifolium</name>
    <dbReference type="NCBI Taxonomy" id="118510"/>
    <lineage>
        <taxon>Eukaryota</taxon>
        <taxon>Viridiplantae</taxon>
        <taxon>Streptophyta</taxon>
        <taxon>Embryophyta</taxon>
        <taxon>Tracheophyta</taxon>
        <taxon>Spermatophyta</taxon>
        <taxon>Magnoliopsida</taxon>
        <taxon>eudicotyledons</taxon>
        <taxon>Gunneridae</taxon>
        <taxon>Pentapetalae</taxon>
        <taxon>asterids</taxon>
        <taxon>campanulids</taxon>
        <taxon>Asterales</taxon>
        <taxon>Asteraceae</taxon>
        <taxon>Asteroideae</taxon>
        <taxon>Anthemideae</taxon>
        <taxon>Anthemidinae</taxon>
        <taxon>Tanacetum</taxon>
    </lineage>
</organism>
<dbReference type="SUPFAM" id="SSF53098">
    <property type="entry name" value="Ribonuclease H-like"/>
    <property type="match status" value="1"/>
</dbReference>
<dbReference type="InterPro" id="IPR039537">
    <property type="entry name" value="Retrotran_Ty1/copia-like"/>
</dbReference>
<dbReference type="PANTHER" id="PTHR42648:SF32">
    <property type="entry name" value="RIBONUCLEASE H-LIKE DOMAIN, GAG-PRE-INTEGRASE DOMAIN PROTEIN-RELATED"/>
    <property type="match status" value="1"/>
</dbReference>
<dbReference type="PROSITE" id="PS50994">
    <property type="entry name" value="INTEGRASE"/>
    <property type="match status" value="1"/>
</dbReference>
<dbReference type="EMBL" id="BKCJ010025364">
    <property type="protein sequence ID" value="GEV50105.1"/>
    <property type="molecule type" value="Genomic_DNA"/>
</dbReference>
<evidence type="ECO:0000256" key="1">
    <source>
        <dbReference type="ARBA" id="ARBA00022723"/>
    </source>
</evidence>
<feature type="region of interest" description="Disordered" evidence="3">
    <location>
        <begin position="249"/>
        <end position="274"/>
    </location>
</feature>
<proteinExistence type="predicted"/>
<feature type="compositionally biased region" description="Basic and acidic residues" evidence="3">
    <location>
        <begin position="265"/>
        <end position="274"/>
    </location>
</feature>
<dbReference type="GO" id="GO:0003676">
    <property type="term" value="F:nucleic acid binding"/>
    <property type="evidence" value="ECO:0007669"/>
    <property type="project" value="InterPro"/>
</dbReference>
<comment type="caution">
    <text evidence="5">The sequence shown here is derived from an EMBL/GenBank/DDBJ whole genome shotgun (WGS) entry which is preliminary data.</text>
</comment>
<dbReference type="Gene3D" id="3.30.420.10">
    <property type="entry name" value="Ribonuclease H-like superfamily/Ribonuclease H"/>
    <property type="match status" value="1"/>
</dbReference>
<dbReference type="InterPro" id="IPR013103">
    <property type="entry name" value="RVT_2"/>
</dbReference>
<dbReference type="GO" id="GO:0015074">
    <property type="term" value="P:DNA integration"/>
    <property type="evidence" value="ECO:0007669"/>
    <property type="project" value="InterPro"/>
</dbReference>
<sequence length="632" mass="72028">MTIPVLLVRKESNIRPLVRLRQFSWVYFLKSEDETTPILVDFIRQAKNQFNHNAKTIRSENGTEFKNNDFEFCGLKGIKREYSNDRTSQQNRVAKRKNKTLIEAARTVLVDSFLPTTFWAEVVNTTCYVFNRVLVTKPQNKTPYEFLTGRQPIISYLRPFGCHGTILNTIDQLGKFDGKSNSGFLVGYSLNSNAFRVYNLETKRVEENLHVNFLDNKPNVAEKGHAWMFDLDYLTNSINYEPVSVENQANKNAGPKEAKNSAGDKVQKTTDCKTCKKPVSQVEQIFQKELKKLKRQEKEANDAVRKETTHENENANTNNTNLSNAVSTPVSTAGPSIAFNDVEPSYPDDPSMPHLKDIYASPSEGIFTDSSYDDEGVVTDFNNLETTVTISLTPTTRIHTIHHKTQILRDHLSAVQIRSKVHKNSEAHAHVSYIQKQQRNNHKDFQHCLFDCFLSQIEPKKISQALEDKSWVDAIQEELLQFQIQKDEMGVVIRNKACLVAQGHRQEEGIDYDEVFALVARIESIRIFLAFASYMSFIVYQIDVKSAFLYGTIDEEVYVTQPLGFVDLKFPNKVYKVVKVIYGLHQAPRACVKTASTLIETQKPLVKDEEAANVDILGYSQDFTPSSCEEDL</sequence>
<evidence type="ECO:0000259" key="4">
    <source>
        <dbReference type="PROSITE" id="PS50994"/>
    </source>
</evidence>
<dbReference type="Pfam" id="PF25597">
    <property type="entry name" value="SH3_retrovirus"/>
    <property type="match status" value="1"/>
</dbReference>
<accession>A0A699GN12</accession>
<evidence type="ECO:0000256" key="2">
    <source>
        <dbReference type="ARBA" id="ARBA00022801"/>
    </source>
</evidence>
<feature type="domain" description="Integrase catalytic" evidence="4">
    <location>
        <begin position="1"/>
        <end position="151"/>
    </location>
</feature>
<keyword evidence="2" id="KW-0378">Hydrolase</keyword>
<dbReference type="InterPro" id="IPR036397">
    <property type="entry name" value="RNaseH_sf"/>
</dbReference>
<reference evidence="5" key="1">
    <citation type="journal article" date="2019" name="Sci. Rep.">
        <title>Draft genome of Tanacetum cinerariifolium, the natural source of mosquito coil.</title>
        <authorList>
            <person name="Yamashiro T."/>
            <person name="Shiraishi A."/>
            <person name="Satake H."/>
            <person name="Nakayama K."/>
        </authorList>
    </citation>
    <scope>NUCLEOTIDE SEQUENCE</scope>
</reference>
<evidence type="ECO:0000313" key="5">
    <source>
        <dbReference type="EMBL" id="GEV50105.1"/>
    </source>
</evidence>
<dbReference type="InterPro" id="IPR001584">
    <property type="entry name" value="Integrase_cat-core"/>
</dbReference>
<dbReference type="GO" id="GO:0016787">
    <property type="term" value="F:hydrolase activity"/>
    <property type="evidence" value="ECO:0007669"/>
    <property type="project" value="UniProtKB-KW"/>
</dbReference>
<dbReference type="InterPro" id="IPR057670">
    <property type="entry name" value="SH3_retrovirus"/>
</dbReference>
<dbReference type="PANTHER" id="PTHR42648">
    <property type="entry name" value="TRANSPOSASE, PUTATIVE-RELATED"/>
    <property type="match status" value="1"/>
</dbReference>
<dbReference type="GO" id="GO:0046872">
    <property type="term" value="F:metal ion binding"/>
    <property type="evidence" value="ECO:0007669"/>
    <property type="project" value="UniProtKB-KW"/>
</dbReference>
<dbReference type="InterPro" id="IPR012337">
    <property type="entry name" value="RNaseH-like_sf"/>
</dbReference>
<feature type="compositionally biased region" description="Basic and acidic residues" evidence="3">
    <location>
        <begin position="295"/>
        <end position="313"/>
    </location>
</feature>
<protein>
    <recommendedName>
        <fullName evidence="4">Integrase catalytic domain-containing protein</fullName>
    </recommendedName>
</protein>